<dbReference type="PANTHER" id="PTHR12428">
    <property type="entry name" value="OXA1"/>
    <property type="match status" value="1"/>
</dbReference>
<evidence type="ECO:0000256" key="3">
    <source>
        <dbReference type="ARBA" id="ARBA00022723"/>
    </source>
</evidence>
<dbReference type="EMBL" id="CAKKNE010000003">
    <property type="protein sequence ID" value="CAH0372060.1"/>
    <property type="molecule type" value="Genomic_DNA"/>
</dbReference>
<dbReference type="CDD" id="cd05162">
    <property type="entry name" value="PWWP"/>
    <property type="match status" value="1"/>
</dbReference>
<keyword evidence="6" id="KW-1133">Transmembrane helix</keyword>
<dbReference type="Pfam" id="PF00855">
    <property type="entry name" value="PWWP"/>
    <property type="match status" value="1"/>
</dbReference>
<protein>
    <recommendedName>
        <fullName evidence="14">PHD-type domain-containing protein</fullName>
    </recommendedName>
</protein>
<feature type="region of interest" description="Disordered" evidence="9">
    <location>
        <begin position="411"/>
        <end position="431"/>
    </location>
</feature>
<dbReference type="Proteomes" id="UP000789595">
    <property type="component" value="Unassembled WGS sequence"/>
</dbReference>
<evidence type="ECO:0000256" key="9">
    <source>
        <dbReference type="SAM" id="MobiDB-lite"/>
    </source>
</evidence>
<evidence type="ECO:0000256" key="2">
    <source>
        <dbReference type="ARBA" id="ARBA00022692"/>
    </source>
</evidence>
<evidence type="ECO:0000256" key="1">
    <source>
        <dbReference type="ARBA" id="ARBA00004141"/>
    </source>
</evidence>
<feature type="domain" description="PHD-type" evidence="10">
    <location>
        <begin position="550"/>
        <end position="600"/>
    </location>
</feature>
<dbReference type="SMART" id="SM00249">
    <property type="entry name" value="PHD"/>
    <property type="match status" value="1"/>
</dbReference>
<keyword evidence="5" id="KW-0862">Zinc</keyword>
<comment type="caution">
    <text evidence="12">The sequence shown here is derived from an EMBL/GenBank/DDBJ whole genome shotgun (WGS) entry which is preliminary data.</text>
</comment>
<reference evidence="12" key="1">
    <citation type="submission" date="2021-11" db="EMBL/GenBank/DDBJ databases">
        <authorList>
            <consortium name="Genoscope - CEA"/>
            <person name="William W."/>
        </authorList>
    </citation>
    <scope>NUCLEOTIDE SEQUENCE</scope>
</reference>
<evidence type="ECO:0000259" key="11">
    <source>
        <dbReference type="PROSITE" id="PS50812"/>
    </source>
</evidence>
<evidence type="ECO:0000256" key="6">
    <source>
        <dbReference type="ARBA" id="ARBA00022989"/>
    </source>
</evidence>
<gene>
    <name evidence="12" type="ORF">PECAL_3P20350</name>
</gene>
<accession>A0A8J2WKT8</accession>
<evidence type="ECO:0000313" key="12">
    <source>
        <dbReference type="EMBL" id="CAH0372060.1"/>
    </source>
</evidence>
<keyword evidence="2" id="KW-0812">Transmembrane</keyword>
<dbReference type="InterPro" id="IPR013083">
    <property type="entry name" value="Znf_RING/FYVE/PHD"/>
</dbReference>
<evidence type="ECO:0008006" key="14">
    <source>
        <dbReference type="Google" id="ProtNLM"/>
    </source>
</evidence>
<evidence type="ECO:0000256" key="5">
    <source>
        <dbReference type="ARBA" id="ARBA00022833"/>
    </source>
</evidence>
<dbReference type="Gene3D" id="3.30.40.10">
    <property type="entry name" value="Zinc/RING finger domain, C3HC4 (zinc finger)"/>
    <property type="match status" value="1"/>
</dbReference>
<evidence type="ECO:0000256" key="8">
    <source>
        <dbReference type="PROSITE-ProRule" id="PRU00146"/>
    </source>
</evidence>
<proteinExistence type="predicted"/>
<feature type="region of interest" description="Disordered" evidence="9">
    <location>
        <begin position="512"/>
        <end position="543"/>
    </location>
</feature>
<feature type="compositionally biased region" description="Basic residues" evidence="9">
    <location>
        <begin position="525"/>
        <end position="536"/>
    </location>
</feature>
<comment type="subcellular location">
    <subcellularLocation>
        <location evidence="1">Membrane</location>
        <topology evidence="1">Multi-pass membrane protein</topology>
    </subcellularLocation>
</comment>
<feature type="region of interest" description="Disordered" evidence="9">
    <location>
        <begin position="829"/>
        <end position="869"/>
    </location>
</feature>
<dbReference type="InterPro" id="IPR011011">
    <property type="entry name" value="Znf_FYVE_PHD"/>
</dbReference>
<dbReference type="Pfam" id="PF00628">
    <property type="entry name" value="PHD"/>
    <property type="match status" value="1"/>
</dbReference>
<evidence type="ECO:0000259" key="10">
    <source>
        <dbReference type="PROSITE" id="PS50016"/>
    </source>
</evidence>
<feature type="region of interest" description="Disordered" evidence="9">
    <location>
        <begin position="315"/>
        <end position="373"/>
    </location>
</feature>
<dbReference type="PANTHER" id="PTHR12428:SF65">
    <property type="entry name" value="CYTOCHROME C OXIDASE ASSEMBLY PROTEIN COX18, MITOCHONDRIAL"/>
    <property type="match status" value="1"/>
</dbReference>
<organism evidence="12 13">
    <name type="scientific">Pelagomonas calceolata</name>
    <dbReference type="NCBI Taxonomy" id="35677"/>
    <lineage>
        <taxon>Eukaryota</taxon>
        <taxon>Sar</taxon>
        <taxon>Stramenopiles</taxon>
        <taxon>Ochrophyta</taxon>
        <taxon>Pelagophyceae</taxon>
        <taxon>Pelagomonadales</taxon>
        <taxon>Pelagomonadaceae</taxon>
        <taxon>Pelagomonas</taxon>
    </lineage>
</organism>
<name>A0A8J2WKT8_9STRA</name>
<feature type="domain" description="PWWP" evidence="11">
    <location>
        <begin position="608"/>
        <end position="675"/>
    </location>
</feature>
<dbReference type="InterPro" id="IPR000313">
    <property type="entry name" value="PWWP_dom"/>
</dbReference>
<sequence>MAARSALRLARRARPAPRLTRTFIPDATQLLIDAQAVTGLPWYATIPCATLAMRSALVPASLIARRHGRRINLAAPHLRKLQQLAAERSKEKPDDKIGTARLLTTGINGILKLHHARPSFLLLPFATTLPSMIYLALGVRGLPGDALVEGGCLWFPDLSVSDMYLPCFCVATAYANLERQLAAPPGNASIAGAAKNIGQLALIATMPVTFGLPSGFHLFWLSSTAFTALSGEAFRVLDKPPPAPPSSPVDQKESNRCGVGAVGADRYIIAIVAMATPLAAGSDATPLATASEQLRASNGSSALAAAIAAAEAKNVPPPPAMPSVTAGGAAAAPPAMPPMTTPGAAAPPAASTPSAAGGSQAAPRPPVTAPTLPSLGAAAAKAPVTLARRVQPAPVAKDSDDDDDLDIQASTKSLKDAPVEPPPPPGSRITVRFSDGIDYGGTVQKLLDGNKAFVLYDDGQSEAVQFPDSDVKITRVGPGPPKRVPLRARLATAVPPSDEDSDDDALDRAALLSKPVAWPGDKAPSKPRTRGRKRPVVQKDDDSSSDALEDIICEACKRGDDEANLIECDAGCGRWRHLRCCAPPLDTVPEVWACPACSMPREEGVACRGDVVFAKFAHYPWWPATIRSLKTDTVRISKQPQRRGQLTGVHVDVLYVGRDVNATVDALRCVPFESGLAEMRSYARATKGSFDNGDCPRDAFREAVQLAVDKCAARKAARNNSTDVAQYKQALLDKCGVASKLLLVPDTDDDEPVQMTAAPPVPFAQQPLARPVIAQPKKRSTASGRESTSSRDGHLWYAAMLRVGIDEATALEAVRERLDCSEAFAKQVVRQKAQRRASTSLKTSPTEDDYAKPRVQLRATSKRQRGLPA</sequence>
<dbReference type="Gene3D" id="2.30.30.140">
    <property type="match status" value="1"/>
</dbReference>
<dbReference type="GO" id="GO:0032977">
    <property type="term" value="F:membrane insertase activity"/>
    <property type="evidence" value="ECO:0007669"/>
    <property type="project" value="InterPro"/>
</dbReference>
<dbReference type="InterPro" id="IPR001965">
    <property type="entry name" value="Znf_PHD"/>
</dbReference>
<feature type="region of interest" description="Disordered" evidence="9">
    <location>
        <begin position="748"/>
        <end position="789"/>
    </location>
</feature>
<keyword evidence="13" id="KW-1185">Reference proteome</keyword>
<dbReference type="AlphaFoldDB" id="A0A8J2WKT8"/>
<feature type="compositionally biased region" description="Basic residues" evidence="9">
    <location>
        <begin position="860"/>
        <end position="869"/>
    </location>
</feature>
<keyword evidence="7" id="KW-0472">Membrane</keyword>
<dbReference type="PROSITE" id="PS50016">
    <property type="entry name" value="ZF_PHD_2"/>
    <property type="match status" value="1"/>
</dbReference>
<feature type="compositionally biased region" description="Low complexity" evidence="9">
    <location>
        <begin position="322"/>
        <end position="333"/>
    </location>
</feature>
<dbReference type="PROSITE" id="PS50812">
    <property type="entry name" value="PWWP"/>
    <property type="match status" value="1"/>
</dbReference>
<dbReference type="InterPro" id="IPR019787">
    <property type="entry name" value="Znf_PHD-finger"/>
</dbReference>
<evidence type="ECO:0000256" key="4">
    <source>
        <dbReference type="ARBA" id="ARBA00022771"/>
    </source>
</evidence>
<dbReference type="OrthoDB" id="432829at2759"/>
<evidence type="ECO:0000256" key="7">
    <source>
        <dbReference type="ARBA" id="ARBA00023136"/>
    </source>
</evidence>
<dbReference type="SUPFAM" id="SSF57903">
    <property type="entry name" value="FYVE/PHD zinc finger"/>
    <property type="match status" value="1"/>
</dbReference>
<keyword evidence="3" id="KW-0479">Metal-binding</keyword>
<dbReference type="InterPro" id="IPR001708">
    <property type="entry name" value="YidC/ALB3/OXA1/COX18"/>
</dbReference>
<dbReference type="GO" id="GO:0008270">
    <property type="term" value="F:zinc ion binding"/>
    <property type="evidence" value="ECO:0007669"/>
    <property type="project" value="UniProtKB-KW"/>
</dbReference>
<keyword evidence="4 8" id="KW-0863">Zinc-finger</keyword>
<evidence type="ECO:0000313" key="13">
    <source>
        <dbReference type="Proteomes" id="UP000789595"/>
    </source>
</evidence>
<dbReference type="SUPFAM" id="SSF63748">
    <property type="entry name" value="Tudor/PWWP/MBT"/>
    <property type="match status" value="1"/>
</dbReference>
<dbReference type="GO" id="GO:0005743">
    <property type="term" value="C:mitochondrial inner membrane"/>
    <property type="evidence" value="ECO:0007669"/>
    <property type="project" value="TreeGrafter"/>
</dbReference>
<feature type="compositionally biased region" description="Low complexity" evidence="9">
    <location>
        <begin position="341"/>
        <end position="362"/>
    </location>
</feature>
<dbReference type="GO" id="GO:0032979">
    <property type="term" value="P:protein insertion into mitochondrial inner membrane from matrix"/>
    <property type="evidence" value="ECO:0007669"/>
    <property type="project" value="TreeGrafter"/>
</dbReference>